<evidence type="ECO:0000256" key="4">
    <source>
        <dbReference type="ARBA" id="ARBA00023136"/>
    </source>
</evidence>
<feature type="transmembrane region" description="Helical" evidence="5">
    <location>
        <begin position="21"/>
        <end position="48"/>
    </location>
</feature>
<comment type="caution">
    <text evidence="7">The sequence shown here is derived from an EMBL/GenBank/DDBJ whole genome shotgun (WGS) entry which is preliminary data.</text>
</comment>
<proteinExistence type="predicted"/>
<dbReference type="GO" id="GO:0016020">
    <property type="term" value="C:membrane"/>
    <property type="evidence" value="ECO:0007669"/>
    <property type="project" value="UniProtKB-SubCell"/>
</dbReference>
<gene>
    <name evidence="7" type="ORF">S01H1_52623</name>
</gene>
<dbReference type="Gene3D" id="1.10.3720.10">
    <property type="entry name" value="MetI-like"/>
    <property type="match status" value="1"/>
</dbReference>
<dbReference type="PANTHER" id="PTHR42727">
    <property type="entry name" value="PHOSPHATE TRANSPORT SYSTEM PERMEASE PROTEIN"/>
    <property type="match status" value="1"/>
</dbReference>
<protein>
    <recommendedName>
        <fullName evidence="6">ABC transmembrane type-1 domain-containing protein</fullName>
    </recommendedName>
</protein>
<sequence>MIAESQTEFNVQRRREPDWKAWLVHGAMIASAFVAAMITVGIIFSMAFEAMQFFQRVSVFEFLFGTTWSPQTAIRADQVGANGSFGAIPLITGTLLISAIAMAVATPIGLASAVYLAEYANPLTRDIVKPLLEILAGIPTVVYGFFAALTIAPFIRVTGTDLGLEVASESALAA</sequence>
<comment type="subcellular location">
    <subcellularLocation>
        <location evidence="1">Membrane</location>
        <topology evidence="1">Multi-pass membrane protein</topology>
    </subcellularLocation>
</comment>
<evidence type="ECO:0000256" key="2">
    <source>
        <dbReference type="ARBA" id="ARBA00022692"/>
    </source>
</evidence>
<dbReference type="EMBL" id="BARS01034023">
    <property type="protein sequence ID" value="GAG17564.1"/>
    <property type="molecule type" value="Genomic_DNA"/>
</dbReference>
<evidence type="ECO:0000259" key="6">
    <source>
        <dbReference type="PROSITE" id="PS50928"/>
    </source>
</evidence>
<feature type="transmembrane region" description="Helical" evidence="5">
    <location>
        <begin position="95"/>
        <end position="119"/>
    </location>
</feature>
<dbReference type="SUPFAM" id="SSF161098">
    <property type="entry name" value="MetI-like"/>
    <property type="match status" value="1"/>
</dbReference>
<dbReference type="AlphaFoldDB" id="X0VGZ0"/>
<dbReference type="PROSITE" id="PS50928">
    <property type="entry name" value="ABC_TM1"/>
    <property type="match status" value="1"/>
</dbReference>
<dbReference type="InterPro" id="IPR035906">
    <property type="entry name" value="MetI-like_sf"/>
</dbReference>
<evidence type="ECO:0000256" key="1">
    <source>
        <dbReference type="ARBA" id="ARBA00004141"/>
    </source>
</evidence>
<keyword evidence="4 5" id="KW-0472">Membrane</keyword>
<evidence type="ECO:0000313" key="7">
    <source>
        <dbReference type="EMBL" id="GAG17564.1"/>
    </source>
</evidence>
<feature type="non-terminal residue" evidence="7">
    <location>
        <position position="174"/>
    </location>
</feature>
<name>X0VGZ0_9ZZZZ</name>
<keyword evidence="2 5" id="KW-0812">Transmembrane</keyword>
<reference evidence="7" key="1">
    <citation type="journal article" date="2014" name="Front. Microbiol.">
        <title>High frequency of phylogenetically diverse reductive dehalogenase-homologous genes in deep subseafloor sedimentary metagenomes.</title>
        <authorList>
            <person name="Kawai M."/>
            <person name="Futagami T."/>
            <person name="Toyoda A."/>
            <person name="Takaki Y."/>
            <person name="Nishi S."/>
            <person name="Hori S."/>
            <person name="Arai W."/>
            <person name="Tsubouchi T."/>
            <person name="Morono Y."/>
            <person name="Uchiyama I."/>
            <person name="Ito T."/>
            <person name="Fujiyama A."/>
            <person name="Inagaki F."/>
            <person name="Takami H."/>
        </authorList>
    </citation>
    <scope>NUCLEOTIDE SEQUENCE</scope>
    <source>
        <strain evidence="7">Expedition CK06-06</strain>
    </source>
</reference>
<evidence type="ECO:0000256" key="3">
    <source>
        <dbReference type="ARBA" id="ARBA00022989"/>
    </source>
</evidence>
<accession>X0VGZ0</accession>
<keyword evidence="3 5" id="KW-1133">Transmembrane helix</keyword>
<dbReference type="PANTHER" id="PTHR42727:SF1">
    <property type="entry name" value="PHOSPHATE TRANSPORT SYSTEM PERMEASE"/>
    <property type="match status" value="1"/>
</dbReference>
<evidence type="ECO:0000256" key="5">
    <source>
        <dbReference type="SAM" id="Phobius"/>
    </source>
</evidence>
<dbReference type="InterPro" id="IPR000515">
    <property type="entry name" value="MetI-like"/>
</dbReference>
<feature type="transmembrane region" description="Helical" evidence="5">
    <location>
        <begin position="131"/>
        <end position="155"/>
    </location>
</feature>
<dbReference type="GO" id="GO:0055085">
    <property type="term" value="P:transmembrane transport"/>
    <property type="evidence" value="ECO:0007669"/>
    <property type="project" value="InterPro"/>
</dbReference>
<organism evidence="7">
    <name type="scientific">marine sediment metagenome</name>
    <dbReference type="NCBI Taxonomy" id="412755"/>
    <lineage>
        <taxon>unclassified sequences</taxon>
        <taxon>metagenomes</taxon>
        <taxon>ecological metagenomes</taxon>
    </lineage>
</organism>
<feature type="domain" description="ABC transmembrane type-1" evidence="6">
    <location>
        <begin position="91"/>
        <end position="174"/>
    </location>
</feature>